<gene>
    <name evidence="7" type="ORF">PYCCODRAFT_1477168</name>
</gene>
<keyword evidence="4 6" id="KW-0964">Secreted</keyword>
<dbReference type="AlphaFoldDB" id="A0A1Y2IQE5"/>
<dbReference type="GO" id="GO:0005199">
    <property type="term" value="F:structural constituent of cell wall"/>
    <property type="evidence" value="ECO:0007669"/>
    <property type="project" value="InterPro"/>
</dbReference>
<dbReference type="SMART" id="SM00075">
    <property type="entry name" value="HYDRO"/>
    <property type="match status" value="1"/>
</dbReference>
<organism evidence="7 8">
    <name type="scientific">Trametes coccinea (strain BRFM310)</name>
    <name type="common">Pycnoporus coccineus</name>
    <dbReference type="NCBI Taxonomy" id="1353009"/>
    <lineage>
        <taxon>Eukaryota</taxon>
        <taxon>Fungi</taxon>
        <taxon>Dikarya</taxon>
        <taxon>Basidiomycota</taxon>
        <taxon>Agaricomycotina</taxon>
        <taxon>Agaricomycetes</taxon>
        <taxon>Polyporales</taxon>
        <taxon>Polyporaceae</taxon>
        <taxon>Trametes</taxon>
    </lineage>
</organism>
<evidence type="ECO:0000256" key="2">
    <source>
        <dbReference type="ARBA" id="ARBA00010446"/>
    </source>
</evidence>
<dbReference type="GO" id="GO:0009277">
    <property type="term" value="C:fungal-type cell wall"/>
    <property type="evidence" value="ECO:0007669"/>
    <property type="project" value="InterPro"/>
</dbReference>
<evidence type="ECO:0000256" key="1">
    <source>
        <dbReference type="ARBA" id="ARBA00004191"/>
    </source>
</evidence>
<proteinExistence type="inferred from homology"/>
<keyword evidence="6" id="KW-0732">Signal</keyword>
<feature type="chain" id="PRO_5013987412" description="Hydrophobin" evidence="6">
    <location>
        <begin position="19"/>
        <end position="123"/>
    </location>
</feature>
<protein>
    <recommendedName>
        <fullName evidence="6">Hydrophobin</fullName>
    </recommendedName>
</protein>
<reference evidence="7 8" key="1">
    <citation type="journal article" date="2015" name="Biotechnol. Biofuels">
        <title>Enhanced degradation of softwood versus hardwood by the white-rot fungus Pycnoporus coccineus.</title>
        <authorList>
            <person name="Couturier M."/>
            <person name="Navarro D."/>
            <person name="Chevret D."/>
            <person name="Henrissat B."/>
            <person name="Piumi F."/>
            <person name="Ruiz-Duenas F.J."/>
            <person name="Martinez A.T."/>
            <person name="Grigoriev I.V."/>
            <person name="Riley R."/>
            <person name="Lipzen A."/>
            <person name="Berrin J.G."/>
            <person name="Master E.R."/>
            <person name="Rosso M.N."/>
        </authorList>
    </citation>
    <scope>NUCLEOTIDE SEQUENCE [LARGE SCALE GENOMIC DNA]</scope>
    <source>
        <strain evidence="7 8">BRFM310</strain>
    </source>
</reference>
<dbReference type="Pfam" id="PF01185">
    <property type="entry name" value="Hydrophobin"/>
    <property type="match status" value="1"/>
</dbReference>
<comment type="subcellular location">
    <subcellularLocation>
        <location evidence="1 6">Secreted</location>
        <location evidence="1 6">Cell wall</location>
    </subcellularLocation>
</comment>
<dbReference type="InterPro" id="IPR001338">
    <property type="entry name" value="Class_I_Hydrophobin"/>
</dbReference>
<dbReference type="EMBL" id="KZ084101">
    <property type="protein sequence ID" value="OSD03307.1"/>
    <property type="molecule type" value="Genomic_DNA"/>
</dbReference>
<keyword evidence="8" id="KW-1185">Reference proteome</keyword>
<evidence type="ECO:0000256" key="6">
    <source>
        <dbReference type="RuleBase" id="RU365009"/>
    </source>
</evidence>
<accession>A0A1Y2IQE5</accession>
<dbReference type="OrthoDB" id="4225815at2759"/>
<keyword evidence="5 6" id="KW-1015">Disulfide bond</keyword>
<evidence type="ECO:0000256" key="3">
    <source>
        <dbReference type="ARBA" id="ARBA00022512"/>
    </source>
</evidence>
<evidence type="ECO:0000313" key="7">
    <source>
        <dbReference type="EMBL" id="OSD03307.1"/>
    </source>
</evidence>
<feature type="signal peptide" evidence="6">
    <location>
        <begin position="1"/>
        <end position="18"/>
    </location>
</feature>
<evidence type="ECO:0000256" key="5">
    <source>
        <dbReference type="ARBA" id="ARBA00023157"/>
    </source>
</evidence>
<comment type="similarity">
    <text evidence="2 6">Belongs to the fungal hydrophobin family.</text>
</comment>
<dbReference type="CDD" id="cd23507">
    <property type="entry name" value="hydrophobin_I"/>
    <property type="match status" value="1"/>
</dbReference>
<keyword evidence="3 6" id="KW-0134">Cell wall</keyword>
<dbReference type="Proteomes" id="UP000193067">
    <property type="component" value="Unassembled WGS sequence"/>
</dbReference>
<name>A0A1Y2IQE5_TRAC3</name>
<evidence type="ECO:0000256" key="4">
    <source>
        <dbReference type="ARBA" id="ARBA00022525"/>
    </source>
</evidence>
<sequence>MFAKLVFVVAFSTILAAAQSPAESTQSSAGAEPSSPAMCNTGPVQCCNELQSPTENNTQTILSALGLDPQAIDGQIGLECNPINVIGLGSGADCSQHPVCCSKTVENSFSLIAIDCVPINIDL</sequence>
<evidence type="ECO:0000313" key="8">
    <source>
        <dbReference type="Proteomes" id="UP000193067"/>
    </source>
</evidence>